<dbReference type="InterPro" id="IPR042035">
    <property type="entry name" value="DEAH_win-hel_dom"/>
</dbReference>
<dbReference type="InterPro" id="IPR027417">
    <property type="entry name" value="P-loop_NTPase"/>
</dbReference>
<dbReference type="Gene3D" id="3.40.50.300">
    <property type="entry name" value="P-loop containing nucleotide triphosphate hydrolases"/>
    <property type="match status" value="2"/>
</dbReference>
<dbReference type="Pfam" id="PF13245">
    <property type="entry name" value="AAA_19"/>
    <property type="match status" value="1"/>
</dbReference>
<evidence type="ECO:0000313" key="3">
    <source>
        <dbReference type="EnsemblPlants" id="OGLUM11G05540.1"/>
    </source>
</evidence>
<dbReference type="SUPFAM" id="SSF52540">
    <property type="entry name" value="P-loop containing nucleoside triphosphate hydrolases"/>
    <property type="match status" value="1"/>
</dbReference>
<proteinExistence type="predicted"/>
<dbReference type="HOGENOM" id="CLU_732330_0_0_1"/>
<dbReference type="GO" id="GO:0005524">
    <property type="term" value="F:ATP binding"/>
    <property type="evidence" value="ECO:0007669"/>
    <property type="project" value="UniProtKB-KW"/>
</dbReference>
<dbReference type="EnsemblPlants" id="OGLUM11G05540.1">
    <property type="protein sequence ID" value="OGLUM11G05540.1"/>
    <property type="gene ID" value="OGLUM11G05540"/>
</dbReference>
<dbReference type="Gene3D" id="1.10.10.2130">
    <property type="entry name" value="DEAH helicase family, winged-helix domain"/>
    <property type="match status" value="1"/>
</dbReference>
<organism evidence="3">
    <name type="scientific">Oryza glumipatula</name>
    <dbReference type="NCBI Taxonomy" id="40148"/>
    <lineage>
        <taxon>Eukaryota</taxon>
        <taxon>Viridiplantae</taxon>
        <taxon>Streptophyta</taxon>
        <taxon>Embryophyta</taxon>
        <taxon>Tracheophyta</taxon>
        <taxon>Spermatophyta</taxon>
        <taxon>Magnoliopsida</taxon>
        <taxon>Liliopsida</taxon>
        <taxon>Poales</taxon>
        <taxon>Poaceae</taxon>
        <taxon>BOP clade</taxon>
        <taxon>Oryzoideae</taxon>
        <taxon>Oryzeae</taxon>
        <taxon>Oryzinae</taxon>
        <taxon>Oryza</taxon>
    </lineage>
</organism>
<evidence type="ECO:0000313" key="4">
    <source>
        <dbReference type="Proteomes" id="UP000026961"/>
    </source>
</evidence>
<reference evidence="3" key="2">
    <citation type="submission" date="2018-05" db="EMBL/GenBank/DDBJ databases">
        <title>OgluRS3 (Oryza glumaepatula Reference Sequence Version 3).</title>
        <authorList>
            <person name="Zhang J."/>
            <person name="Kudrna D."/>
            <person name="Lee S."/>
            <person name="Talag J."/>
            <person name="Welchert J."/>
            <person name="Wing R.A."/>
        </authorList>
    </citation>
    <scope>NUCLEOTIDE SEQUENCE [LARGE SCALE GENOMIC DNA]</scope>
</reference>
<feature type="compositionally biased region" description="Low complexity" evidence="1">
    <location>
        <begin position="9"/>
        <end position="27"/>
    </location>
</feature>
<feature type="region of interest" description="Disordered" evidence="1">
    <location>
        <begin position="1"/>
        <end position="31"/>
    </location>
</feature>
<keyword evidence="4" id="KW-1185">Reference proteome</keyword>
<dbReference type="STRING" id="40148.A0A0E0BGC0"/>
<feature type="domain" description="Helicase ATP-binding" evidence="2">
    <location>
        <begin position="49"/>
        <end position="195"/>
    </location>
</feature>
<dbReference type="PROSITE" id="PS51192">
    <property type="entry name" value="HELICASE_ATP_BIND_1"/>
    <property type="match status" value="1"/>
</dbReference>
<reference evidence="3" key="1">
    <citation type="submission" date="2015-04" db="UniProtKB">
        <authorList>
            <consortium name="EnsemblPlants"/>
        </authorList>
    </citation>
    <scope>IDENTIFICATION</scope>
</reference>
<dbReference type="eggNOG" id="KOG0923">
    <property type="taxonomic scope" value="Eukaryota"/>
</dbReference>
<dbReference type="GO" id="GO:0004386">
    <property type="term" value="F:helicase activity"/>
    <property type="evidence" value="ECO:0007669"/>
    <property type="project" value="UniProtKB-KW"/>
</dbReference>
<dbReference type="AlphaFoldDB" id="A0A0E0BGC0"/>
<protein>
    <recommendedName>
        <fullName evidence="2">Helicase ATP-binding domain-containing protein</fullName>
    </recommendedName>
</protein>
<sequence length="366" mass="39381">MATPRRSARLAAQRTTTTTMETPLAAAPPRKVRNPRREFHHSENQAMATKYVALHQVVLVDAGPGTGKSSQIPRLLHAAGHGRVVCSQTYRLAAVLAATRAAADMRAELGRQVGYSVPLDDRSSDADTVVKYITYGALLRELAAEPLLTCYGAVVVDDAHDGMTLTGVVLSCVKATAARRLDLRVVVCLNHYSTLCKGVAHGFFSGSGMDVKELWFRTYSGLIDQHYLPEPVTDYLGAAVDAVCRIHSTEPPGDLLVFLPGCTDVEAAEHALNGQEEKGFPYAWNPANKMADVNALAGVILTLKALGIIGAGGDDVVASFDFFEPPHPESIHWTVRTLKAAGALSQDGEATETGRRIAREISGRYY</sequence>
<dbReference type="PANTHER" id="PTHR18934:SF126">
    <property type="entry name" value="OS03G0282700 PROTEIN"/>
    <property type="match status" value="1"/>
</dbReference>
<dbReference type="Proteomes" id="UP000026961">
    <property type="component" value="Chromosome 11"/>
</dbReference>
<accession>A0A0E0BGC0</accession>
<dbReference type="GO" id="GO:0016787">
    <property type="term" value="F:hydrolase activity"/>
    <property type="evidence" value="ECO:0007669"/>
    <property type="project" value="UniProtKB-KW"/>
</dbReference>
<dbReference type="InterPro" id="IPR014001">
    <property type="entry name" value="Helicase_ATP-bd"/>
</dbReference>
<evidence type="ECO:0000256" key="1">
    <source>
        <dbReference type="SAM" id="MobiDB-lite"/>
    </source>
</evidence>
<dbReference type="GO" id="GO:0003723">
    <property type="term" value="F:RNA binding"/>
    <property type="evidence" value="ECO:0007669"/>
    <property type="project" value="TreeGrafter"/>
</dbReference>
<dbReference type="PANTHER" id="PTHR18934">
    <property type="entry name" value="ATP-DEPENDENT RNA HELICASE"/>
    <property type="match status" value="1"/>
</dbReference>
<name>A0A0E0BGC0_9ORYZ</name>
<dbReference type="CDD" id="cd17917">
    <property type="entry name" value="DEXHc_RHA-like"/>
    <property type="match status" value="1"/>
</dbReference>
<evidence type="ECO:0000259" key="2">
    <source>
        <dbReference type="PROSITE" id="PS51192"/>
    </source>
</evidence>
<dbReference type="Gramene" id="OGLUM11G05540.1">
    <property type="protein sequence ID" value="OGLUM11G05540.1"/>
    <property type="gene ID" value="OGLUM11G05540"/>
</dbReference>